<reference evidence="1 2" key="1">
    <citation type="submission" date="2018-03" db="EMBL/GenBank/DDBJ databases">
        <title>Draft Genome Sequences of the Obligatory Marine Myxobacteria Enhygromyxa salina SWB007.</title>
        <authorList>
            <person name="Poehlein A."/>
            <person name="Moghaddam J.A."/>
            <person name="Harms H."/>
            <person name="Alanjari M."/>
            <person name="Koenig G.M."/>
            <person name="Daniel R."/>
            <person name="Schaeberle T.F."/>
        </authorList>
    </citation>
    <scope>NUCLEOTIDE SEQUENCE [LARGE SCALE GENOMIC DNA]</scope>
    <source>
        <strain evidence="1 2">SWB007</strain>
    </source>
</reference>
<dbReference type="AlphaFoldDB" id="A0A2S9YDM0"/>
<sequence>MRPLWHILERHLEEADFLLEVWTTCLDAPDYTLDELAAGPEARVIAQLNGLAVGGAPIIDELLAPTLEREPLDTSLACAAALALFEIGSVDDCSRVLKVLDRTRPGDERWLGITRGLELSERAGLDQWLIEQLGHGGASPRVAGLATAAAERGVDPGSAIAQLIENQDPHVSSAAVKLACNSSDARYLALVGPLAQAEAPEVQRAALEAGLIRGLRGAWESAIYWAFTERPCPFRRDALSWVAMLGDEGCQRRVLSLLGVEDLARDALWAASFGGHVAVVDAAVALLTDDELGPLAGETLSAVAGAPTNDESLWLPNTPTSHSSELPALEQDLDTDLSEDPEDRIPRPNPEALAAWWTARRNQPLNAPRLLAGQPWSPNGLVAALRAMPLRRRHAHALELRIRSHGAQRINTRSWAALQLDQLASLNPAALTWVGGLPAPRS</sequence>
<proteinExistence type="predicted"/>
<organism evidence="1 2">
    <name type="scientific">Enhygromyxa salina</name>
    <dbReference type="NCBI Taxonomy" id="215803"/>
    <lineage>
        <taxon>Bacteria</taxon>
        <taxon>Pseudomonadati</taxon>
        <taxon>Myxococcota</taxon>
        <taxon>Polyangia</taxon>
        <taxon>Nannocystales</taxon>
        <taxon>Nannocystaceae</taxon>
        <taxon>Enhygromyxa</taxon>
    </lineage>
</organism>
<protein>
    <submittedName>
        <fullName evidence="1">Uncharacterized protein</fullName>
    </submittedName>
</protein>
<evidence type="ECO:0000313" key="1">
    <source>
        <dbReference type="EMBL" id="PRQ03203.1"/>
    </source>
</evidence>
<dbReference type="OrthoDB" id="5494927at2"/>
<dbReference type="RefSeq" id="WP_106092231.1">
    <property type="nucleotide sequence ID" value="NZ_PVNL01000109.1"/>
</dbReference>
<dbReference type="Proteomes" id="UP000238823">
    <property type="component" value="Unassembled WGS sequence"/>
</dbReference>
<accession>A0A2S9YDM0</accession>
<comment type="caution">
    <text evidence="1">The sequence shown here is derived from an EMBL/GenBank/DDBJ whole genome shotgun (WGS) entry which is preliminary data.</text>
</comment>
<evidence type="ECO:0000313" key="2">
    <source>
        <dbReference type="Proteomes" id="UP000238823"/>
    </source>
</evidence>
<name>A0A2S9YDM0_9BACT</name>
<dbReference type="EMBL" id="PVNL01000109">
    <property type="protein sequence ID" value="PRQ03203.1"/>
    <property type="molecule type" value="Genomic_DNA"/>
</dbReference>
<gene>
    <name evidence="1" type="ORF">ENSA7_53430</name>
</gene>